<feature type="compositionally biased region" description="Acidic residues" evidence="2">
    <location>
        <begin position="491"/>
        <end position="515"/>
    </location>
</feature>
<dbReference type="AlphaFoldDB" id="A0AAP8SNZ5"/>
<dbReference type="PROSITE" id="PS50234">
    <property type="entry name" value="VWFA"/>
    <property type="match status" value="1"/>
</dbReference>
<accession>A0AAP8SNZ5</accession>
<comment type="caution">
    <text evidence="4">The sequence shown here is derived from an EMBL/GenBank/DDBJ whole genome shotgun (WGS) entry which is preliminary data.</text>
</comment>
<feature type="compositionally biased region" description="Low complexity" evidence="2">
    <location>
        <begin position="444"/>
        <end position="457"/>
    </location>
</feature>
<organism evidence="4 5">
    <name type="scientific">Halioglobus japonicus</name>
    <dbReference type="NCBI Taxonomy" id="930805"/>
    <lineage>
        <taxon>Bacteria</taxon>
        <taxon>Pseudomonadati</taxon>
        <taxon>Pseudomonadota</taxon>
        <taxon>Gammaproteobacteria</taxon>
        <taxon>Cellvibrionales</taxon>
        <taxon>Halieaceae</taxon>
        <taxon>Halioglobus</taxon>
    </lineage>
</organism>
<dbReference type="PANTHER" id="PTHR22550">
    <property type="entry name" value="SPORE GERMINATION PROTEIN"/>
    <property type="match status" value="1"/>
</dbReference>
<dbReference type="PROSITE" id="PS50005">
    <property type="entry name" value="TPR"/>
    <property type="match status" value="1"/>
</dbReference>
<feature type="compositionally biased region" description="Polar residues" evidence="2">
    <location>
        <begin position="525"/>
        <end position="534"/>
    </location>
</feature>
<dbReference type="PROSITE" id="PS50293">
    <property type="entry name" value="TPR_REGION"/>
    <property type="match status" value="1"/>
</dbReference>
<proteinExistence type="predicted"/>
<dbReference type="Proteomes" id="UP000235162">
    <property type="component" value="Unassembled WGS sequence"/>
</dbReference>
<gene>
    <name evidence="4" type="ORF">C0029_09245</name>
</gene>
<dbReference type="SMART" id="SM00028">
    <property type="entry name" value="TPR"/>
    <property type="match status" value="1"/>
</dbReference>
<dbReference type="EMBL" id="PKUR01000002">
    <property type="protein sequence ID" value="PLW87001.1"/>
    <property type="molecule type" value="Genomic_DNA"/>
</dbReference>
<evidence type="ECO:0000313" key="5">
    <source>
        <dbReference type="Proteomes" id="UP000235162"/>
    </source>
</evidence>
<dbReference type="Pfam" id="PF13519">
    <property type="entry name" value="VWA_2"/>
    <property type="match status" value="1"/>
</dbReference>
<protein>
    <submittedName>
        <fullName evidence="4">VWA domain-containing protein</fullName>
    </submittedName>
</protein>
<feature type="region of interest" description="Disordered" evidence="2">
    <location>
        <begin position="444"/>
        <end position="596"/>
    </location>
</feature>
<dbReference type="KEGG" id="hja:BST95_10210"/>
<dbReference type="Pfam" id="PF00515">
    <property type="entry name" value="TPR_1"/>
    <property type="match status" value="1"/>
</dbReference>
<feature type="repeat" description="TPR" evidence="1">
    <location>
        <begin position="398"/>
        <end position="431"/>
    </location>
</feature>
<keyword evidence="5" id="KW-1185">Reference proteome</keyword>
<dbReference type="SUPFAM" id="SSF48452">
    <property type="entry name" value="TPR-like"/>
    <property type="match status" value="1"/>
</dbReference>
<dbReference type="Gene3D" id="1.25.40.10">
    <property type="entry name" value="Tetratricopeptide repeat domain"/>
    <property type="match status" value="1"/>
</dbReference>
<dbReference type="InterPro" id="IPR036465">
    <property type="entry name" value="vWFA_dom_sf"/>
</dbReference>
<dbReference type="InterPro" id="IPR011990">
    <property type="entry name" value="TPR-like_helical_dom_sf"/>
</dbReference>
<feature type="compositionally biased region" description="Basic and acidic residues" evidence="2">
    <location>
        <begin position="553"/>
        <end position="582"/>
    </location>
</feature>
<evidence type="ECO:0000313" key="4">
    <source>
        <dbReference type="EMBL" id="PLW87001.1"/>
    </source>
</evidence>
<feature type="domain" description="VWFA" evidence="3">
    <location>
        <begin position="86"/>
        <end position="282"/>
    </location>
</feature>
<dbReference type="Gene3D" id="3.40.50.410">
    <property type="entry name" value="von Willebrand factor, type A domain"/>
    <property type="match status" value="1"/>
</dbReference>
<dbReference type="InterPro" id="IPR019734">
    <property type="entry name" value="TPR_rpt"/>
</dbReference>
<evidence type="ECO:0000256" key="1">
    <source>
        <dbReference type="PROSITE-ProRule" id="PRU00339"/>
    </source>
</evidence>
<name>A0AAP8SNZ5_9GAMM</name>
<dbReference type="InterPro" id="IPR050768">
    <property type="entry name" value="UPF0353/GerABKA_families"/>
</dbReference>
<evidence type="ECO:0000259" key="3">
    <source>
        <dbReference type="PROSITE" id="PS50234"/>
    </source>
</evidence>
<dbReference type="InterPro" id="IPR002035">
    <property type="entry name" value="VWF_A"/>
</dbReference>
<evidence type="ECO:0000256" key="2">
    <source>
        <dbReference type="SAM" id="MobiDB-lite"/>
    </source>
</evidence>
<sequence length="596" mass="65707">MRPEWLWAALPALLLAAALWHRARSAGNWESVIAPELLAPLLDGDRNRARRNVAPAILIIWLLATFATAGPSWQQIPQPIHQTEDALVVVLDLSYSMVAADLEPSRIDRTRQKLLDLLARRNEGQTGLIAYAGDAHIVTPLTDDTPTIANLLPALHPTIMPVPGSDPASAVAEAVLLLRSAGIRDGSILLVTDGIGDRDLRALQDSLNGSTATLAIMGVGTPTGAPLPLPRGGFLKDPQGGIVMPGLEERNLRGAASDAGGRYMRMQIDDSDLDYLLAEDELTLGTRTTELERTADTWEDQGYWLVVLLLIPALLMFRRGWLMGLTPLIFMPAAEQAHASLWDDLWLTRDQQGQRALQQDDPETAATLFKNRDWAGTAAYRGGDYERAAQDFASNDTADAWYNRGNALARAGQLDEAAAAYRESLRRDPDAEDAQQNLELVENLQQQQEQQQQQSSEDQGDEGSGQQPEQSPPEDQQEPGDSQGEQSPSDDASEPGEQDANEDSQESTDASEQEDQQQGREDQGNPQDPTQQSPGDELMNMAQQAATDDDLERDQAMEQWLRRVPDDPSGLLREKFRYESRQRQQQGQGTKDETYW</sequence>
<keyword evidence="1" id="KW-0802">TPR repeat</keyword>
<dbReference type="PANTHER" id="PTHR22550:SF14">
    <property type="entry name" value="VWFA DOMAIN-CONTAINING PROTEIN"/>
    <property type="match status" value="1"/>
</dbReference>
<dbReference type="SUPFAM" id="SSF53300">
    <property type="entry name" value="vWA-like"/>
    <property type="match status" value="1"/>
</dbReference>
<reference evidence="4 5" key="1">
    <citation type="submission" date="2018-01" db="EMBL/GenBank/DDBJ databases">
        <title>The draft genome sequence of Halioglobus japonicus S1-36.</title>
        <authorList>
            <person name="Du Z.-J."/>
            <person name="Shi M.-J."/>
        </authorList>
    </citation>
    <scope>NUCLEOTIDE SEQUENCE [LARGE SCALE GENOMIC DNA]</scope>
    <source>
        <strain evidence="4 5">S1-36</strain>
    </source>
</reference>